<evidence type="ECO:0000256" key="1">
    <source>
        <dbReference type="SAM" id="MobiDB-lite"/>
    </source>
</evidence>
<evidence type="ECO:0000313" key="4">
    <source>
        <dbReference type="Proteomes" id="UP000072763"/>
    </source>
</evidence>
<keyword evidence="2" id="KW-1133">Transmembrane helix</keyword>
<dbReference type="Proteomes" id="UP000072763">
    <property type="component" value="Unassembled WGS sequence"/>
</dbReference>
<organism evidence="3 4">
    <name type="scientific">Curtobacterium oceanosedimentum</name>
    <dbReference type="NCBI Taxonomy" id="465820"/>
    <lineage>
        <taxon>Bacteria</taxon>
        <taxon>Bacillati</taxon>
        <taxon>Actinomycetota</taxon>
        <taxon>Actinomycetes</taxon>
        <taxon>Micrococcales</taxon>
        <taxon>Microbacteriaceae</taxon>
        <taxon>Curtobacterium</taxon>
    </lineage>
</organism>
<accession>A0A147DPL5</accession>
<keyword evidence="2" id="KW-0812">Transmembrane</keyword>
<comment type="caution">
    <text evidence="3">The sequence shown here is derived from an EMBL/GenBank/DDBJ whole genome shotgun (WGS) entry which is preliminary data.</text>
</comment>
<dbReference type="PATRIC" id="fig|465820.4.peg.2433"/>
<sequence>MRTCRSAAARGGYAERTMTVVELLLRALAVLQTGDAALLGPGGSPAPLLAVVALGLAAVAVTVLVVRLLATALGVDPDAGSAERTGAAVERPTRIAWSHPDADGQVRSRAPGVPTPA</sequence>
<keyword evidence="2" id="KW-0472">Membrane</keyword>
<reference evidence="3 4" key="1">
    <citation type="journal article" date="2016" name="Front. Microbiol.">
        <title>Genomic Resource of Rice Seed Associated Bacteria.</title>
        <authorList>
            <person name="Midha S."/>
            <person name="Bansal K."/>
            <person name="Sharma S."/>
            <person name="Kumar N."/>
            <person name="Patil P.P."/>
            <person name="Chaudhry V."/>
            <person name="Patil P.B."/>
        </authorList>
    </citation>
    <scope>NUCLEOTIDE SEQUENCE [LARGE SCALE GENOMIC DNA]</scope>
    <source>
        <strain evidence="3 4">NS359</strain>
    </source>
</reference>
<protein>
    <submittedName>
        <fullName evidence="3">Uncharacterized protein</fullName>
    </submittedName>
</protein>
<dbReference type="STRING" id="465820.NS263_03385"/>
<evidence type="ECO:0000256" key="2">
    <source>
        <dbReference type="SAM" id="Phobius"/>
    </source>
</evidence>
<dbReference type="EMBL" id="LDRC01000058">
    <property type="protein sequence ID" value="KTR51201.1"/>
    <property type="molecule type" value="Genomic_DNA"/>
</dbReference>
<gene>
    <name evidence="3" type="ORF">NS359_11260</name>
</gene>
<dbReference type="AlphaFoldDB" id="A0A147DPL5"/>
<proteinExistence type="predicted"/>
<name>A0A147DPL5_9MICO</name>
<feature type="transmembrane region" description="Helical" evidence="2">
    <location>
        <begin position="46"/>
        <end position="70"/>
    </location>
</feature>
<feature type="region of interest" description="Disordered" evidence="1">
    <location>
        <begin position="78"/>
        <end position="117"/>
    </location>
</feature>
<evidence type="ECO:0000313" key="3">
    <source>
        <dbReference type="EMBL" id="KTR51201.1"/>
    </source>
</evidence>